<gene>
    <name evidence="1" type="ORF">GV829_04600</name>
</gene>
<evidence type="ECO:0000313" key="2">
    <source>
        <dbReference type="Proteomes" id="UP000503018"/>
    </source>
</evidence>
<dbReference type="InterPro" id="IPR027417">
    <property type="entry name" value="P-loop_NTPase"/>
</dbReference>
<sequence length="516" mass="56039">MSGVERVMKPVGPVAGAFMESRAVIAGIMGPVGAGKTVASIAHCVKLASWQNAVWDPQRGCHVKKCRIAVVRDTYPNLDRTVIKSWHQWFPATMGKWSWGSPRTHNFTMTAGTKGLRGYHEIDMEMIFTAIGEHAVEDVLRGLELTGLWFNEADLLPRSAVDVGIGRIGRYPSAIEGGCAVSQIFCDFNAPDEDNWAYDLFVDQSIDPEIRQQIEEEIGQDQPLIAFYRQPGAREKGAENLHNLPKGYYAKQLVGMRADKIRRLIDNQFGAVKSGMPVYPEWNDSLHVVDKLAPVRGLPLRIGMDAGLTPAAVIGQRNALGQTLVLAELAVFIDEEDGSLGSIGPTAFGEALADLLQSRFPGFPVEWAAVDPAAAAGTDGSGNELNWLQIAAKASGLRIRPAPVPNNSLDVRLEAVRKPLSRLVEAGRPGLLVSSECKVLRRGFNSGYVFRRTALAGGDGRYENKPVKNQYSHVHDALQYLMVTSGEGRMAAAAADGGRRGSGPRVQVVGEYNPFA</sequence>
<evidence type="ECO:0008006" key="3">
    <source>
        <dbReference type="Google" id="ProtNLM"/>
    </source>
</evidence>
<reference evidence="1 2" key="1">
    <citation type="submission" date="2020-01" db="EMBL/GenBank/DDBJ databases">
        <title>Sphingomonas sp. strain CSW-10.</title>
        <authorList>
            <person name="Chen W.-M."/>
        </authorList>
    </citation>
    <scope>NUCLEOTIDE SEQUENCE [LARGE SCALE GENOMIC DNA]</scope>
    <source>
        <strain evidence="1 2">CSW-10</strain>
    </source>
</reference>
<dbReference type="Gene3D" id="3.40.50.300">
    <property type="entry name" value="P-loop containing nucleotide triphosphate hydrolases"/>
    <property type="match status" value="1"/>
</dbReference>
<name>A0A6M4ARY4_9SPHN</name>
<dbReference type="AlphaFoldDB" id="A0A6M4ARY4"/>
<dbReference type="RefSeq" id="WP_169944289.1">
    <property type="nucleotide sequence ID" value="NZ_CP053015.1"/>
</dbReference>
<protein>
    <recommendedName>
        <fullName evidence="3">Terminase</fullName>
    </recommendedName>
</protein>
<accession>A0A6M4ARY4</accession>
<evidence type="ECO:0000313" key="1">
    <source>
        <dbReference type="EMBL" id="QJQ31815.1"/>
    </source>
</evidence>
<dbReference type="Gene3D" id="3.30.420.280">
    <property type="match status" value="1"/>
</dbReference>
<dbReference type="Proteomes" id="UP000503018">
    <property type="component" value="Chromosome"/>
</dbReference>
<dbReference type="KEGG" id="slan:GV829_04600"/>
<dbReference type="EMBL" id="CP053015">
    <property type="protein sequence ID" value="QJQ31815.1"/>
    <property type="molecule type" value="Genomic_DNA"/>
</dbReference>
<keyword evidence="2" id="KW-1185">Reference proteome</keyword>
<organism evidence="1 2">
    <name type="scientific">Sphingomonas lacunae</name>
    <dbReference type="NCBI Taxonomy" id="2698828"/>
    <lineage>
        <taxon>Bacteria</taxon>
        <taxon>Pseudomonadati</taxon>
        <taxon>Pseudomonadota</taxon>
        <taxon>Alphaproteobacteria</taxon>
        <taxon>Sphingomonadales</taxon>
        <taxon>Sphingomonadaceae</taxon>
        <taxon>Sphingomonas</taxon>
    </lineage>
</organism>
<proteinExistence type="predicted"/>